<evidence type="ECO:0000256" key="1">
    <source>
        <dbReference type="SAM" id="MobiDB-lite"/>
    </source>
</evidence>
<evidence type="ECO:0008006" key="5">
    <source>
        <dbReference type="Google" id="ProtNLM"/>
    </source>
</evidence>
<protein>
    <recommendedName>
        <fullName evidence="5">DUF3456 domain-containing protein</fullName>
    </recommendedName>
</protein>
<evidence type="ECO:0000313" key="4">
    <source>
        <dbReference type="Proteomes" id="UP000192257"/>
    </source>
</evidence>
<evidence type="ECO:0000256" key="2">
    <source>
        <dbReference type="SAM" id="SignalP"/>
    </source>
</evidence>
<feature type="chain" id="PRO_5012439461" description="DUF3456 domain-containing protein" evidence="2">
    <location>
        <begin position="19"/>
        <end position="240"/>
    </location>
</feature>
<dbReference type="RefSeq" id="XP_028878645.1">
    <property type="nucleotide sequence ID" value="XM_029030046.1"/>
</dbReference>
<feature type="region of interest" description="Disordered" evidence="1">
    <location>
        <begin position="218"/>
        <end position="240"/>
    </location>
</feature>
<accession>A0A1X0NK90</accession>
<dbReference type="OrthoDB" id="243949at2759"/>
<feature type="signal peptide" evidence="2">
    <location>
        <begin position="1"/>
        <end position="18"/>
    </location>
</feature>
<organism evidence="3 4">
    <name type="scientific">Trypanosoma theileri</name>
    <dbReference type="NCBI Taxonomy" id="67003"/>
    <lineage>
        <taxon>Eukaryota</taxon>
        <taxon>Discoba</taxon>
        <taxon>Euglenozoa</taxon>
        <taxon>Kinetoplastea</taxon>
        <taxon>Metakinetoplastina</taxon>
        <taxon>Trypanosomatida</taxon>
        <taxon>Trypanosomatidae</taxon>
        <taxon>Trypanosoma</taxon>
    </lineage>
</organism>
<dbReference type="AlphaFoldDB" id="A0A1X0NK90"/>
<name>A0A1X0NK90_9TRYP</name>
<dbReference type="VEuPathDB" id="TriTrypDB:TM35_000431470"/>
<dbReference type="Proteomes" id="UP000192257">
    <property type="component" value="Unassembled WGS sequence"/>
</dbReference>
<feature type="compositionally biased region" description="Basic and acidic residues" evidence="1">
    <location>
        <begin position="231"/>
        <end position="240"/>
    </location>
</feature>
<comment type="caution">
    <text evidence="3">The sequence shown here is derived from an EMBL/GenBank/DDBJ whole genome shotgun (WGS) entry which is preliminary data.</text>
</comment>
<proteinExistence type="predicted"/>
<sequence>MRLVPLLLSLLLILSVTTLYTISAARLSIDDMEEGGNIDDQYVDRVEDNHPVHKLLPDPQDPEMLPSLKCSACGAVIEEAIHLMRPAIVRYLERRRRDAQKGKDTQNDKGPSEYETVDAFEKLCRRVSMDYALEMKSEKVPSLFFTKSKASQRVHGGWMPFFLSSTCEELVEDEEDRLRTEIFAAAVAEEKEISVAHMDFLTRIALRVRQSICPQWSRSAKGCDPRGFPIDPRKQPLDDL</sequence>
<keyword evidence="4" id="KW-1185">Reference proteome</keyword>
<dbReference type="EMBL" id="NBCO01000043">
    <property type="protein sequence ID" value="ORC84579.1"/>
    <property type="molecule type" value="Genomic_DNA"/>
</dbReference>
<keyword evidence="2" id="KW-0732">Signal</keyword>
<dbReference type="GeneID" id="39989826"/>
<gene>
    <name evidence="3" type="ORF">TM35_000431470</name>
</gene>
<evidence type="ECO:0000313" key="3">
    <source>
        <dbReference type="EMBL" id="ORC84579.1"/>
    </source>
</evidence>
<reference evidence="3 4" key="1">
    <citation type="submission" date="2017-03" db="EMBL/GenBank/DDBJ databases">
        <title>An alternative strategy for trypanosome survival in the mammalian bloodstream revealed through genome and transcriptome analysis of the ubiquitous bovine parasite Trypanosoma (Megatrypanum) theileri.</title>
        <authorList>
            <person name="Kelly S."/>
            <person name="Ivens A."/>
            <person name="Mott A."/>
            <person name="O'Neill E."/>
            <person name="Emms D."/>
            <person name="Macleod O."/>
            <person name="Voorheis P."/>
            <person name="Matthews J."/>
            <person name="Matthews K."/>
            <person name="Carrington M."/>
        </authorList>
    </citation>
    <scope>NUCLEOTIDE SEQUENCE [LARGE SCALE GENOMIC DNA]</scope>
    <source>
        <strain evidence="3">Edinburgh</strain>
    </source>
</reference>